<dbReference type="AlphaFoldDB" id="A0A2U2X530"/>
<name>A0A2U2X530_9FLAO</name>
<accession>A0A2U2X530</accession>
<feature type="repeat" description="TPR" evidence="1">
    <location>
        <begin position="91"/>
        <end position="124"/>
    </location>
</feature>
<reference evidence="4 5" key="2">
    <citation type="submission" date="2018-05" db="EMBL/GenBank/DDBJ databases">
        <title>Algibacter marinivivus sp. nov., isolated from sample around a algae.</title>
        <authorList>
            <person name="Zhong X."/>
        </authorList>
    </citation>
    <scope>NUCLEOTIDE SEQUENCE [LARGE SCALE GENOMIC DNA]</scope>
    <source>
        <strain evidence="4 5">ZY111</strain>
    </source>
</reference>
<evidence type="ECO:0000313" key="5">
    <source>
        <dbReference type="Proteomes" id="UP000245375"/>
    </source>
</evidence>
<evidence type="ECO:0000256" key="2">
    <source>
        <dbReference type="SAM" id="Phobius"/>
    </source>
</evidence>
<dbReference type="PROSITE" id="PS50293">
    <property type="entry name" value="TPR_REGION"/>
    <property type="match status" value="4"/>
</dbReference>
<gene>
    <name evidence="4" type="ORF">DIS18_08690</name>
</gene>
<feature type="repeat" description="TPR" evidence="1">
    <location>
        <begin position="250"/>
        <end position="283"/>
    </location>
</feature>
<reference evidence="5" key="3">
    <citation type="submission" date="2018-05" db="EMBL/GenBank/DDBJ databases">
        <authorList>
            <person name="Lu D."/>
        </authorList>
    </citation>
    <scope>NUCLEOTIDE SEQUENCE [LARGE SCALE GENOMIC DNA]</scope>
    <source>
        <strain evidence="5">ZY111</strain>
    </source>
</reference>
<evidence type="ECO:0000256" key="1">
    <source>
        <dbReference type="PROSITE-ProRule" id="PRU00339"/>
    </source>
</evidence>
<dbReference type="InterPro" id="IPR010559">
    <property type="entry name" value="Sig_transdc_His_kin_internal"/>
</dbReference>
<dbReference type="InterPro" id="IPR019734">
    <property type="entry name" value="TPR_rpt"/>
</dbReference>
<dbReference type="PROSITE" id="PS50005">
    <property type="entry name" value="TPR"/>
    <property type="match status" value="6"/>
</dbReference>
<comment type="caution">
    <text evidence="4">The sequence shown here is derived from an EMBL/GenBank/DDBJ whole genome shotgun (WGS) entry which is preliminary data.</text>
</comment>
<dbReference type="SUPFAM" id="SSF48452">
    <property type="entry name" value="TPR-like"/>
    <property type="match status" value="2"/>
</dbReference>
<dbReference type="Pfam" id="PF13424">
    <property type="entry name" value="TPR_12"/>
    <property type="match status" value="3"/>
</dbReference>
<feature type="transmembrane region" description="Helical" evidence="2">
    <location>
        <begin position="453"/>
        <end position="473"/>
    </location>
</feature>
<dbReference type="InterPro" id="IPR011990">
    <property type="entry name" value="TPR-like_helical_dom_sf"/>
</dbReference>
<dbReference type="EMBL" id="QFRI01000002">
    <property type="protein sequence ID" value="PWH82872.1"/>
    <property type="molecule type" value="Genomic_DNA"/>
</dbReference>
<protein>
    <submittedName>
        <fullName evidence="4">Sensor histidine kinase</fullName>
    </submittedName>
</protein>
<keyword evidence="2" id="KW-0812">Transmembrane</keyword>
<feature type="repeat" description="TPR" evidence="1">
    <location>
        <begin position="170"/>
        <end position="203"/>
    </location>
</feature>
<dbReference type="PANTHER" id="PTHR10098">
    <property type="entry name" value="RAPSYN-RELATED"/>
    <property type="match status" value="1"/>
</dbReference>
<dbReference type="GO" id="GO:0016020">
    <property type="term" value="C:membrane"/>
    <property type="evidence" value="ECO:0007669"/>
    <property type="project" value="InterPro"/>
</dbReference>
<feature type="repeat" description="TPR" evidence="1">
    <location>
        <begin position="210"/>
        <end position="243"/>
    </location>
</feature>
<keyword evidence="1" id="KW-0802">TPR repeat</keyword>
<organism evidence="4 5">
    <name type="scientific">Algibacter marinivivus</name>
    <dbReference type="NCBI Taxonomy" id="2100723"/>
    <lineage>
        <taxon>Bacteria</taxon>
        <taxon>Pseudomonadati</taxon>
        <taxon>Bacteroidota</taxon>
        <taxon>Flavobacteriia</taxon>
        <taxon>Flavobacteriales</taxon>
        <taxon>Flavobacteriaceae</taxon>
        <taxon>Algibacter</taxon>
    </lineage>
</organism>
<keyword evidence="4" id="KW-0418">Kinase</keyword>
<dbReference type="SMART" id="SM00671">
    <property type="entry name" value="SEL1"/>
    <property type="match status" value="3"/>
</dbReference>
<keyword evidence="4" id="KW-0808">Transferase</keyword>
<dbReference type="OrthoDB" id="6190788at2"/>
<dbReference type="SUPFAM" id="SSF55874">
    <property type="entry name" value="ATPase domain of HSP90 chaperone/DNA topoisomerase II/histidine kinase"/>
    <property type="match status" value="1"/>
</dbReference>
<dbReference type="Proteomes" id="UP000245375">
    <property type="component" value="Unassembled WGS sequence"/>
</dbReference>
<dbReference type="InterPro" id="IPR006597">
    <property type="entry name" value="Sel1-like"/>
</dbReference>
<dbReference type="Pfam" id="PF00515">
    <property type="entry name" value="TPR_1"/>
    <property type="match status" value="1"/>
</dbReference>
<keyword evidence="2" id="KW-1133">Transmembrane helix</keyword>
<reference evidence="5" key="1">
    <citation type="submission" date="2018-05" db="EMBL/GenBank/DDBJ databases">
        <title>Algibacter marinivivus sp. nov., isolated from sample around a algae.</title>
        <authorList>
            <person name="Lu D."/>
        </authorList>
    </citation>
    <scope>NUCLEOTIDE SEQUENCE [LARGE SCALE GENOMIC DNA]</scope>
    <source>
        <strain evidence="5">ZY111</strain>
    </source>
</reference>
<dbReference type="GO" id="GO:0000155">
    <property type="term" value="F:phosphorelay sensor kinase activity"/>
    <property type="evidence" value="ECO:0007669"/>
    <property type="project" value="InterPro"/>
</dbReference>
<dbReference type="Gene3D" id="1.25.40.10">
    <property type="entry name" value="Tetratricopeptide repeat domain"/>
    <property type="match status" value="4"/>
</dbReference>
<dbReference type="Gene3D" id="3.30.565.10">
    <property type="entry name" value="Histidine kinase-like ATPase, C-terminal domain"/>
    <property type="match status" value="1"/>
</dbReference>
<sequence>MQHHKEKDTTRVNILNALAFSHFSRDMPKTLEYLDEAYTIADIIQFEKGKARNIYIKGITEAIQSNYDQALGYYNEALKLYENIDFKKGIANCYNAMGITYKNIGKPRKSVDYIKKAIKIEEEIGSNNLSASLINLGNSYTDLGEFAEAIPYLNKALSIAKADKNKQRVAYSLNNLGTIYLDQGNYPLALEYFKESLYINEKIGDSLGIANHLNNIGWMYKTRKQYDKAMKHYEKALEIDKRIDNKRGVSSTLNDIGIIYEENGDYERALNYYIKALDINKQIGSKKGIPNILHNIGEVYLALNEFNTANQYFSEAKKISTEIGDKVTLCDTYIGLAKTYANQKLYDSALNNVLKAKKISKVSGFLDCQKEATEILFNIYKATGNYRDALENHQQFKTLNDSLFNKENIKKIAQIEYEYKYKQALDSANIRELQLTKTVRAKSEDLEKTQRNYLWAIIGVLMISMLLGSVIFYQKLKNAKTKTQNAVIEQKLLRSQMTPHFIFNSLSVLQGMILNKEDKKSVSYLSKFSKLLRITLENSRDKTVLLSQELKAVQNYLTLQNLENDAYQSTLLVEETIDIPMFEVPPMLIQPFVENAIEHAFIDTNDDKKIDIRLKYIDKKLICTIADNGIGYMPQKKTNNGYKKSLSTAITSERLKILSKDFKMDGSVTIEDREKYNAQGTIVTLVIPHKFVA</sequence>
<feature type="repeat" description="TPR" evidence="1">
    <location>
        <begin position="130"/>
        <end position="163"/>
    </location>
</feature>
<dbReference type="SMART" id="SM00028">
    <property type="entry name" value="TPR"/>
    <property type="match status" value="8"/>
</dbReference>
<proteinExistence type="predicted"/>
<keyword evidence="5" id="KW-1185">Reference proteome</keyword>
<dbReference type="InterPro" id="IPR036890">
    <property type="entry name" value="HATPase_C_sf"/>
</dbReference>
<dbReference type="Pfam" id="PF06580">
    <property type="entry name" value="His_kinase"/>
    <property type="match status" value="1"/>
</dbReference>
<evidence type="ECO:0000313" key="4">
    <source>
        <dbReference type="EMBL" id="PWH82872.1"/>
    </source>
</evidence>
<feature type="repeat" description="TPR" evidence="1">
    <location>
        <begin position="290"/>
        <end position="323"/>
    </location>
</feature>
<feature type="domain" description="Signal transduction histidine kinase internal region" evidence="3">
    <location>
        <begin position="489"/>
        <end position="562"/>
    </location>
</feature>
<evidence type="ECO:0000259" key="3">
    <source>
        <dbReference type="Pfam" id="PF06580"/>
    </source>
</evidence>
<keyword evidence="2" id="KW-0472">Membrane</keyword>